<evidence type="ECO:0000313" key="2">
    <source>
        <dbReference type="Proteomes" id="UP000254326"/>
    </source>
</evidence>
<organism evidence="1 2">
    <name type="scientific">Marinomonas piezotolerans</name>
    <dbReference type="NCBI Taxonomy" id="2213058"/>
    <lineage>
        <taxon>Bacteria</taxon>
        <taxon>Pseudomonadati</taxon>
        <taxon>Pseudomonadota</taxon>
        <taxon>Gammaproteobacteria</taxon>
        <taxon>Oceanospirillales</taxon>
        <taxon>Oceanospirillaceae</taxon>
        <taxon>Marinomonas</taxon>
    </lineage>
</organism>
<protein>
    <submittedName>
        <fullName evidence="1">Uncharacterized protein</fullName>
    </submittedName>
</protein>
<dbReference type="AlphaFoldDB" id="A0A370U998"/>
<comment type="caution">
    <text evidence="1">The sequence shown here is derived from an EMBL/GenBank/DDBJ whole genome shotgun (WGS) entry which is preliminary data.</text>
</comment>
<dbReference type="EMBL" id="QKRA01000003">
    <property type="protein sequence ID" value="RDL44366.1"/>
    <property type="molecule type" value="Genomic_DNA"/>
</dbReference>
<gene>
    <name evidence="1" type="ORF">DN730_08150</name>
</gene>
<reference evidence="1 2" key="1">
    <citation type="submission" date="2018-06" db="EMBL/GenBank/DDBJ databases">
        <title>Marinomonas sp. YLB-05 draft genome sequence.</title>
        <authorList>
            <person name="Yu L."/>
            <person name="Tang X."/>
        </authorList>
    </citation>
    <scope>NUCLEOTIDE SEQUENCE [LARGE SCALE GENOMIC DNA]</scope>
    <source>
        <strain evidence="1 2">YLB-05</strain>
    </source>
</reference>
<sequence>MTNENDTDTSSGELSCAQIHELLAQQVNDKIEEFEAFALEQEQIELPVEHLFVNGMYARKILIPKGTVLTGAVHKWGYVDIMLSGDISVATPEGVKRMTGWQILEGKAGRKRMGYAHEDTHWITVHRTDATTSDGIESILTVQNMAQFEALPLTEREVILKEETQLCQLPSQQ</sequence>
<accession>A0A370U998</accession>
<evidence type="ECO:0000313" key="1">
    <source>
        <dbReference type="EMBL" id="RDL44366.1"/>
    </source>
</evidence>
<dbReference type="Proteomes" id="UP000254326">
    <property type="component" value="Unassembled WGS sequence"/>
</dbReference>
<proteinExistence type="predicted"/>
<keyword evidence="2" id="KW-1185">Reference proteome</keyword>
<dbReference type="RefSeq" id="WP_115467629.1">
    <property type="nucleotide sequence ID" value="NZ_QKRA01000003.1"/>
</dbReference>
<name>A0A370U998_9GAMM</name>
<dbReference type="OrthoDB" id="6106484at2"/>